<feature type="domain" description="Response regulatory" evidence="4">
    <location>
        <begin position="17"/>
        <end position="133"/>
    </location>
</feature>
<name>A0ABV3U7I0_9GAMM</name>
<dbReference type="InterPro" id="IPR001789">
    <property type="entry name" value="Sig_transdc_resp-reg_receiver"/>
</dbReference>
<evidence type="ECO:0000256" key="2">
    <source>
        <dbReference type="PROSITE-ProRule" id="PRU00169"/>
    </source>
</evidence>
<dbReference type="SMART" id="SM00448">
    <property type="entry name" value="REC"/>
    <property type="match status" value="1"/>
</dbReference>
<comment type="caution">
    <text evidence="5">The sequence shown here is derived from an EMBL/GenBank/DDBJ whole genome shotgun (WGS) entry which is preliminary data.</text>
</comment>
<dbReference type="CDD" id="cd17574">
    <property type="entry name" value="REC_OmpR"/>
    <property type="match status" value="1"/>
</dbReference>
<gene>
    <name evidence="5" type="ORF">AB4876_10040</name>
</gene>
<feature type="compositionally biased region" description="Polar residues" evidence="3">
    <location>
        <begin position="140"/>
        <end position="151"/>
    </location>
</feature>
<protein>
    <submittedName>
        <fullName evidence="5">PleD family two-component system response regulator</fullName>
    </submittedName>
</protein>
<dbReference type="Proteomes" id="UP001557485">
    <property type="component" value="Unassembled WGS sequence"/>
</dbReference>
<keyword evidence="6" id="KW-1185">Reference proteome</keyword>
<dbReference type="Gene3D" id="3.40.50.2300">
    <property type="match status" value="1"/>
</dbReference>
<feature type="modified residue" description="4-aspartylphosphate" evidence="2">
    <location>
        <position position="66"/>
    </location>
</feature>
<dbReference type="InterPro" id="IPR050595">
    <property type="entry name" value="Bact_response_regulator"/>
</dbReference>
<dbReference type="PANTHER" id="PTHR44591:SF3">
    <property type="entry name" value="RESPONSE REGULATORY DOMAIN-CONTAINING PROTEIN"/>
    <property type="match status" value="1"/>
</dbReference>
<accession>A0ABV3U7I0</accession>
<dbReference type="InterPro" id="IPR011006">
    <property type="entry name" value="CheY-like_superfamily"/>
</dbReference>
<keyword evidence="1 2" id="KW-0597">Phosphoprotein</keyword>
<evidence type="ECO:0000256" key="3">
    <source>
        <dbReference type="SAM" id="MobiDB-lite"/>
    </source>
</evidence>
<reference evidence="5 6" key="1">
    <citation type="journal article" date="2011" name="Int. J. Syst. Evol. Microbiol.">
        <title>Zhongshania antarctica gen. nov., sp. nov. and Zhongshania guokunii sp. nov., gammaproteobacteria respectively isolated from coastal attached (fast) ice and surface seawater of the Antarctic.</title>
        <authorList>
            <person name="Li H.J."/>
            <person name="Zhang X.Y."/>
            <person name="Chen C.X."/>
            <person name="Zhang Y.J."/>
            <person name="Gao Z.M."/>
            <person name="Yu Y."/>
            <person name="Chen X.L."/>
            <person name="Chen B."/>
            <person name="Zhang Y.Z."/>
        </authorList>
    </citation>
    <scope>NUCLEOTIDE SEQUENCE [LARGE SCALE GENOMIC DNA]</scope>
    <source>
        <strain evidence="5 6">ZS6-22T</strain>
    </source>
</reference>
<feature type="region of interest" description="Disordered" evidence="3">
    <location>
        <begin position="140"/>
        <end position="159"/>
    </location>
</feature>
<dbReference type="SUPFAM" id="SSF52172">
    <property type="entry name" value="CheY-like"/>
    <property type="match status" value="1"/>
</dbReference>
<sequence>MEFFDKTKMHLGDRAVKVLVVEDNDLERMRLQMVLQSMGLVVIAAENAAEALRFLRKNRADIVLSDWRMPGVNGLDFCQRLAADPAFGQPYFIMLTAQGAGADLIAAMDSGADDFITKPAWREELRVRLQAGIRSLQRLQPSKAAPNQTAGFTRVSPKA</sequence>
<proteinExistence type="predicted"/>
<evidence type="ECO:0000256" key="1">
    <source>
        <dbReference type="ARBA" id="ARBA00022553"/>
    </source>
</evidence>
<dbReference type="EMBL" id="JBFRYA010000007">
    <property type="protein sequence ID" value="MEX1669252.1"/>
    <property type="molecule type" value="Genomic_DNA"/>
</dbReference>
<dbReference type="Pfam" id="PF00072">
    <property type="entry name" value="Response_reg"/>
    <property type="match status" value="1"/>
</dbReference>
<evidence type="ECO:0000259" key="4">
    <source>
        <dbReference type="PROSITE" id="PS50110"/>
    </source>
</evidence>
<dbReference type="PANTHER" id="PTHR44591">
    <property type="entry name" value="STRESS RESPONSE REGULATOR PROTEIN 1"/>
    <property type="match status" value="1"/>
</dbReference>
<evidence type="ECO:0000313" key="6">
    <source>
        <dbReference type="Proteomes" id="UP001557485"/>
    </source>
</evidence>
<dbReference type="RefSeq" id="WP_368381523.1">
    <property type="nucleotide sequence ID" value="NZ_JBFRYA010000007.1"/>
</dbReference>
<dbReference type="PROSITE" id="PS50110">
    <property type="entry name" value="RESPONSE_REGULATORY"/>
    <property type="match status" value="1"/>
</dbReference>
<organism evidence="5 6">
    <name type="scientific">Zhongshania guokunii</name>
    <dbReference type="NCBI Taxonomy" id="641783"/>
    <lineage>
        <taxon>Bacteria</taxon>
        <taxon>Pseudomonadati</taxon>
        <taxon>Pseudomonadota</taxon>
        <taxon>Gammaproteobacteria</taxon>
        <taxon>Cellvibrionales</taxon>
        <taxon>Spongiibacteraceae</taxon>
        <taxon>Zhongshania</taxon>
    </lineage>
</organism>
<evidence type="ECO:0000313" key="5">
    <source>
        <dbReference type="EMBL" id="MEX1669252.1"/>
    </source>
</evidence>